<organism evidence="2 3">
    <name type="scientific">Choanephora cucurbitarum</name>
    <dbReference type="NCBI Taxonomy" id="101091"/>
    <lineage>
        <taxon>Eukaryota</taxon>
        <taxon>Fungi</taxon>
        <taxon>Fungi incertae sedis</taxon>
        <taxon>Mucoromycota</taxon>
        <taxon>Mucoromycotina</taxon>
        <taxon>Mucoromycetes</taxon>
        <taxon>Mucorales</taxon>
        <taxon>Mucorineae</taxon>
        <taxon>Choanephoraceae</taxon>
        <taxon>Choanephoroideae</taxon>
        <taxon>Choanephora</taxon>
    </lineage>
</organism>
<comment type="caution">
    <text evidence="2">The sequence shown here is derived from an EMBL/GenBank/DDBJ whole genome shotgun (WGS) entry which is preliminary data.</text>
</comment>
<dbReference type="EMBL" id="LUGH01002456">
    <property type="protein sequence ID" value="OBZ80182.1"/>
    <property type="molecule type" value="Genomic_DNA"/>
</dbReference>
<sequence length="100" mass="11104">MFSARAEFTLKYDDGLQLLNNAQEEAMQTLSHQPTAMTILSTGMIVSCLVNMVNDYTTIHQSICHEADLIQQRRSLSSLAMMALYLVLMTGILGDVSLCM</sequence>
<evidence type="ECO:0000313" key="2">
    <source>
        <dbReference type="EMBL" id="OBZ80182.1"/>
    </source>
</evidence>
<accession>A0A1C7MTK9</accession>
<keyword evidence="1" id="KW-1133">Transmembrane helix</keyword>
<protein>
    <submittedName>
        <fullName evidence="2">Uncharacterized protein</fullName>
    </submittedName>
</protein>
<dbReference type="OrthoDB" id="3238634at2759"/>
<evidence type="ECO:0000313" key="3">
    <source>
        <dbReference type="Proteomes" id="UP000093000"/>
    </source>
</evidence>
<dbReference type="Proteomes" id="UP000093000">
    <property type="component" value="Unassembled WGS sequence"/>
</dbReference>
<dbReference type="AlphaFoldDB" id="A0A1C7MTK9"/>
<gene>
    <name evidence="2" type="ORF">A0J61_11769</name>
</gene>
<name>A0A1C7MTK9_9FUNG</name>
<feature type="transmembrane region" description="Helical" evidence="1">
    <location>
        <begin position="75"/>
        <end position="94"/>
    </location>
</feature>
<keyword evidence="3" id="KW-1185">Reference proteome</keyword>
<keyword evidence="1" id="KW-0812">Transmembrane</keyword>
<reference evidence="2 3" key="1">
    <citation type="submission" date="2016-03" db="EMBL/GenBank/DDBJ databases">
        <title>Choanephora cucurbitarum.</title>
        <authorList>
            <person name="Min B."/>
            <person name="Park H."/>
            <person name="Park J.-H."/>
            <person name="Shin H.-D."/>
            <person name="Choi I.-G."/>
        </authorList>
    </citation>
    <scope>NUCLEOTIDE SEQUENCE [LARGE SCALE GENOMIC DNA]</scope>
    <source>
        <strain evidence="2 3">KUS-F28377</strain>
    </source>
</reference>
<evidence type="ECO:0000256" key="1">
    <source>
        <dbReference type="SAM" id="Phobius"/>
    </source>
</evidence>
<feature type="transmembrane region" description="Helical" evidence="1">
    <location>
        <begin position="35"/>
        <end position="54"/>
    </location>
</feature>
<dbReference type="InParanoid" id="A0A1C7MTK9"/>
<keyword evidence="1" id="KW-0472">Membrane</keyword>
<proteinExistence type="predicted"/>